<keyword evidence="6" id="KW-0503">Monooxygenase</keyword>
<accession>A0AAN4Y7Z3</accession>
<dbReference type="GO" id="GO:0004497">
    <property type="term" value="F:monooxygenase activity"/>
    <property type="evidence" value="ECO:0007669"/>
    <property type="project" value="UniProtKB-KW"/>
</dbReference>
<evidence type="ECO:0000313" key="8">
    <source>
        <dbReference type="Proteomes" id="UP001165205"/>
    </source>
</evidence>
<proteinExistence type="inferred from homology"/>
<dbReference type="EMBL" id="BSYA01000008">
    <property type="protein sequence ID" value="GMG23941.1"/>
    <property type="molecule type" value="Genomic_DNA"/>
</dbReference>
<evidence type="ECO:0000256" key="5">
    <source>
        <dbReference type="ARBA" id="ARBA00023004"/>
    </source>
</evidence>
<dbReference type="GO" id="GO:0019748">
    <property type="term" value="P:secondary metabolic process"/>
    <property type="evidence" value="ECO:0007669"/>
    <property type="project" value="UniProtKB-ARBA"/>
</dbReference>
<dbReference type="SUPFAM" id="SSF48264">
    <property type="entry name" value="Cytochrome P450"/>
    <property type="match status" value="1"/>
</dbReference>
<protein>
    <submittedName>
        <fullName evidence="7">Unnamed protein product</fullName>
    </submittedName>
</protein>
<dbReference type="InterPro" id="IPR017972">
    <property type="entry name" value="Cyt_P450_CS"/>
</dbReference>
<name>A0AAN4Y7Z3_ASPOZ</name>
<dbReference type="GO" id="GO:0020037">
    <property type="term" value="F:heme binding"/>
    <property type="evidence" value="ECO:0007669"/>
    <property type="project" value="InterPro"/>
</dbReference>
<dbReference type="InterPro" id="IPR036396">
    <property type="entry name" value="Cyt_P450_sf"/>
</dbReference>
<evidence type="ECO:0000256" key="3">
    <source>
        <dbReference type="ARBA" id="ARBA00022723"/>
    </source>
</evidence>
<organism evidence="7 8">
    <name type="scientific">Aspergillus oryzae</name>
    <name type="common">Yellow koji mold</name>
    <dbReference type="NCBI Taxonomy" id="5062"/>
    <lineage>
        <taxon>Eukaryota</taxon>
        <taxon>Fungi</taxon>
        <taxon>Dikarya</taxon>
        <taxon>Ascomycota</taxon>
        <taxon>Pezizomycotina</taxon>
        <taxon>Eurotiomycetes</taxon>
        <taxon>Eurotiomycetidae</taxon>
        <taxon>Eurotiales</taxon>
        <taxon>Aspergillaceae</taxon>
        <taxon>Aspergillus</taxon>
        <taxon>Aspergillus subgen. Circumdati</taxon>
    </lineage>
</organism>
<dbReference type="Gene3D" id="1.10.630.10">
    <property type="entry name" value="Cytochrome P450"/>
    <property type="match status" value="1"/>
</dbReference>
<dbReference type="GO" id="GO:0005506">
    <property type="term" value="F:iron ion binding"/>
    <property type="evidence" value="ECO:0007669"/>
    <property type="project" value="InterPro"/>
</dbReference>
<reference evidence="7" key="1">
    <citation type="submission" date="2023-04" db="EMBL/GenBank/DDBJ databases">
        <title>Aspergillus oryzae NBRC 4228.</title>
        <authorList>
            <person name="Ichikawa N."/>
            <person name="Sato H."/>
            <person name="Tonouchi N."/>
        </authorList>
    </citation>
    <scope>NUCLEOTIDE SEQUENCE</scope>
    <source>
        <strain evidence="7">NBRC 4228</strain>
    </source>
</reference>
<comment type="cofactor">
    <cofactor evidence="1">
        <name>heme</name>
        <dbReference type="ChEBI" id="CHEBI:30413"/>
    </cofactor>
</comment>
<keyword evidence="3" id="KW-0479">Metal-binding</keyword>
<dbReference type="AlphaFoldDB" id="A0AAN4Y7Z3"/>
<dbReference type="Proteomes" id="UP001165205">
    <property type="component" value="Unassembled WGS sequence"/>
</dbReference>
<keyword evidence="4" id="KW-0560">Oxidoreductase</keyword>
<gene>
    <name evidence="7" type="ORF">Aory04_000128500</name>
</gene>
<dbReference type="PROSITE" id="PS00086">
    <property type="entry name" value="CYTOCHROME_P450"/>
    <property type="match status" value="1"/>
</dbReference>
<evidence type="ECO:0000256" key="6">
    <source>
        <dbReference type="ARBA" id="ARBA00023033"/>
    </source>
</evidence>
<keyword evidence="5" id="KW-0408">Iron</keyword>
<comment type="similarity">
    <text evidence="2">Belongs to the cytochrome P450 family.</text>
</comment>
<evidence type="ECO:0000256" key="4">
    <source>
        <dbReference type="ARBA" id="ARBA00023002"/>
    </source>
</evidence>
<evidence type="ECO:0000313" key="7">
    <source>
        <dbReference type="EMBL" id="GMG23941.1"/>
    </source>
</evidence>
<dbReference type="GO" id="GO:0016705">
    <property type="term" value="F:oxidoreductase activity, acting on paired donors, with incorporation or reduction of molecular oxygen"/>
    <property type="evidence" value="ECO:0007669"/>
    <property type="project" value="InterPro"/>
</dbReference>
<sequence>MRYRFGYGNHACPGRFYAIRKIKLVLAKLIMDYDFKWAQPRPVHDRPEDFAIEAQLVAAPDAEILIRSRNLSN</sequence>
<comment type="caution">
    <text evidence="7">The sequence shown here is derived from an EMBL/GenBank/DDBJ whole genome shotgun (WGS) entry which is preliminary data.</text>
</comment>
<evidence type="ECO:0000256" key="2">
    <source>
        <dbReference type="ARBA" id="ARBA00010617"/>
    </source>
</evidence>
<dbReference type="PANTHER" id="PTHR46206">
    <property type="entry name" value="CYTOCHROME P450"/>
    <property type="match status" value="1"/>
</dbReference>
<evidence type="ECO:0000256" key="1">
    <source>
        <dbReference type="ARBA" id="ARBA00001971"/>
    </source>
</evidence>